<dbReference type="EMBL" id="JAVEPI010000001">
    <property type="protein sequence ID" value="KAK1444922.1"/>
    <property type="molecule type" value="Genomic_DNA"/>
</dbReference>
<organism evidence="1 2">
    <name type="scientific">Babesia gibsoni</name>
    <dbReference type="NCBI Taxonomy" id="33632"/>
    <lineage>
        <taxon>Eukaryota</taxon>
        <taxon>Sar</taxon>
        <taxon>Alveolata</taxon>
        <taxon>Apicomplexa</taxon>
        <taxon>Aconoidasida</taxon>
        <taxon>Piroplasmida</taxon>
        <taxon>Babesiidae</taxon>
        <taxon>Babesia</taxon>
    </lineage>
</organism>
<proteinExistence type="predicted"/>
<dbReference type="AlphaFoldDB" id="A0AAD8PGU6"/>
<sequence>MKKEPDFFRSKYNIGQTIYPENKSGSGAGLTSDDLYASDLDEADAEFVSETFGLSGDSSDGVLCCAGCFTPVCYKCKININGYFQSSEAVNTSVVELSEANIEESLSDTDLSVKRVLDTEGPTPKQLVARCDECQNIVAVVDGNSIYHFRRIIASPP</sequence>
<keyword evidence="2" id="KW-1185">Reference proteome</keyword>
<dbReference type="Pfam" id="PF10238">
    <property type="entry name" value="Eapp_C"/>
    <property type="match status" value="1"/>
</dbReference>
<dbReference type="InterPro" id="IPR019370">
    <property type="entry name" value="E2F-assoc_phosphoprotein"/>
</dbReference>
<dbReference type="PANTHER" id="PTHR15967:SF0">
    <property type="entry name" value="E2F-ASSOCIATED PHOSPHOPROTEIN"/>
    <property type="match status" value="1"/>
</dbReference>
<reference evidence="1" key="1">
    <citation type="submission" date="2023-08" db="EMBL/GenBank/DDBJ databases">
        <title>Draft sequence of the Babesia gibsoni genome.</title>
        <authorList>
            <person name="Yamagishi J.Y."/>
            <person name="Xuan X.X."/>
        </authorList>
    </citation>
    <scope>NUCLEOTIDE SEQUENCE</scope>
    <source>
        <strain evidence="1">Azabu</strain>
    </source>
</reference>
<evidence type="ECO:0000313" key="2">
    <source>
        <dbReference type="Proteomes" id="UP001230268"/>
    </source>
</evidence>
<dbReference type="PANTHER" id="PTHR15967">
    <property type="entry name" value="E2F-ASSOCIATED PHOSPHOPROTEIN"/>
    <property type="match status" value="1"/>
</dbReference>
<evidence type="ECO:0008006" key="3">
    <source>
        <dbReference type="Google" id="ProtNLM"/>
    </source>
</evidence>
<dbReference type="GO" id="GO:0005634">
    <property type="term" value="C:nucleus"/>
    <property type="evidence" value="ECO:0007669"/>
    <property type="project" value="TreeGrafter"/>
</dbReference>
<comment type="caution">
    <text evidence="1">The sequence shown here is derived from an EMBL/GenBank/DDBJ whole genome shotgun (WGS) entry which is preliminary data.</text>
</comment>
<protein>
    <recommendedName>
        <fullName evidence="3">E2F-associated phosphoprotein</fullName>
    </recommendedName>
</protein>
<name>A0AAD8PGU6_BABGI</name>
<dbReference type="Proteomes" id="UP001230268">
    <property type="component" value="Unassembled WGS sequence"/>
</dbReference>
<gene>
    <name evidence="1" type="ORF">BgAZ_108280</name>
</gene>
<accession>A0AAD8PGU6</accession>
<evidence type="ECO:0000313" key="1">
    <source>
        <dbReference type="EMBL" id="KAK1444922.1"/>
    </source>
</evidence>